<dbReference type="OrthoDB" id="9809275at2"/>
<dbReference type="EMBL" id="VDFV01000002">
    <property type="protein sequence ID" value="TNC74320.1"/>
    <property type="molecule type" value="Genomic_DNA"/>
</dbReference>
<dbReference type="InterPro" id="IPR002575">
    <property type="entry name" value="Aminoglycoside_PTrfase"/>
</dbReference>
<comment type="caution">
    <text evidence="3">The sequence shown here is derived from an EMBL/GenBank/DDBJ whole genome shotgun (WGS) entry which is preliminary data.</text>
</comment>
<proteinExistence type="predicted"/>
<evidence type="ECO:0000313" key="4">
    <source>
        <dbReference type="Proteomes" id="UP000305709"/>
    </source>
</evidence>
<protein>
    <submittedName>
        <fullName evidence="3">Aminoglycoside phosphotransferase</fullName>
    </submittedName>
</protein>
<gene>
    <name evidence="3" type="ORF">FHG71_03825</name>
</gene>
<dbReference type="GO" id="GO:0016740">
    <property type="term" value="F:transferase activity"/>
    <property type="evidence" value="ECO:0007669"/>
    <property type="project" value="UniProtKB-KW"/>
</dbReference>
<name>A0A5C4NK13_9RHOB</name>
<feature type="domain" description="Aminoglycoside phosphotransferase" evidence="2">
    <location>
        <begin position="50"/>
        <end position="274"/>
    </location>
</feature>
<organism evidence="3 4">
    <name type="scientific">Rubellimicrobium roseum</name>
    <dbReference type="NCBI Taxonomy" id="687525"/>
    <lineage>
        <taxon>Bacteria</taxon>
        <taxon>Pseudomonadati</taxon>
        <taxon>Pseudomonadota</taxon>
        <taxon>Alphaproteobacteria</taxon>
        <taxon>Rhodobacterales</taxon>
        <taxon>Roseobacteraceae</taxon>
        <taxon>Rubellimicrobium</taxon>
    </lineage>
</organism>
<dbReference type="SUPFAM" id="SSF56112">
    <property type="entry name" value="Protein kinase-like (PK-like)"/>
    <property type="match status" value="1"/>
</dbReference>
<dbReference type="AlphaFoldDB" id="A0A5C4NK13"/>
<dbReference type="Gene3D" id="3.90.1200.10">
    <property type="match status" value="1"/>
</dbReference>
<evidence type="ECO:0000256" key="1">
    <source>
        <dbReference type="SAM" id="MobiDB-lite"/>
    </source>
</evidence>
<feature type="region of interest" description="Disordered" evidence="1">
    <location>
        <begin position="1"/>
        <end position="31"/>
    </location>
</feature>
<dbReference type="Gene3D" id="3.30.200.20">
    <property type="entry name" value="Phosphorylase Kinase, domain 1"/>
    <property type="match status" value="1"/>
</dbReference>
<dbReference type="InterPro" id="IPR011009">
    <property type="entry name" value="Kinase-like_dom_sf"/>
</dbReference>
<sequence>MAGRPPSRAPRPGHPASRILMSSLPPPRPEPDSCAVFLAASPAAGWRRAALAGDASGRRYERLHGPDGRTAVLMDSRAEPASLAPFLRIGAHLRALGLHAPAILAEAPGLLLLEDLGPTHMAAWLADHPDDSPMLYGTAVDVLLRLQSAPAPDGLVALTPLRAAGMISPLWEHYLPGLDPRRAGELSGRLREALERHAPEATVLSLRDYHAENLVWRGDREGIDRLGLLDFQDAVMAPPEYDLASLLRDARRDMDAALRTAMIRRFAEGTGRDEARVAAATAVLGLQRNLRILGVFARLARERGKPAYLALLPRVRAHVEGDLAHPALARLAPLVRDALSSGAVS</sequence>
<dbReference type="Proteomes" id="UP000305709">
    <property type="component" value="Unassembled WGS sequence"/>
</dbReference>
<dbReference type="Pfam" id="PF01636">
    <property type="entry name" value="APH"/>
    <property type="match status" value="1"/>
</dbReference>
<reference evidence="3 4" key="1">
    <citation type="submission" date="2019-06" db="EMBL/GenBank/DDBJ databases">
        <authorList>
            <person name="Jiang L."/>
        </authorList>
    </citation>
    <scope>NUCLEOTIDE SEQUENCE [LARGE SCALE GENOMIC DNA]</scope>
    <source>
        <strain evidence="3 4">YIM 48858</strain>
    </source>
</reference>
<keyword evidence="3" id="KW-0808">Transferase</keyword>
<evidence type="ECO:0000259" key="2">
    <source>
        <dbReference type="Pfam" id="PF01636"/>
    </source>
</evidence>
<keyword evidence="4" id="KW-1185">Reference proteome</keyword>
<evidence type="ECO:0000313" key="3">
    <source>
        <dbReference type="EMBL" id="TNC74320.1"/>
    </source>
</evidence>
<accession>A0A5C4NK13</accession>